<dbReference type="InterPro" id="IPR013976">
    <property type="entry name" value="HDOD"/>
</dbReference>
<keyword evidence="2" id="KW-1185">Reference proteome</keyword>
<reference evidence="1 2" key="1">
    <citation type="submission" date="2015-12" db="EMBL/GenBank/DDBJ databases">
        <title>Complete genome of Roseateles depolymerans KCTC 42856.</title>
        <authorList>
            <person name="Kim K.M."/>
        </authorList>
    </citation>
    <scope>NUCLEOTIDE SEQUENCE [LARGE SCALE GENOMIC DNA]</scope>
    <source>
        <strain evidence="1 2">KCTC 42856</strain>
    </source>
</reference>
<dbReference type="SUPFAM" id="SSF109604">
    <property type="entry name" value="HD-domain/PDEase-like"/>
    <property type="match status" value="1"/>
</dbReference>
<dbReference type="EMBL" id="CP013729">
    <property type="protein sequence ID" value="ALV08415.1"/>
    <property type="molecule type" value="Genomic_DNA"/>
</dbReference>
<dbReference type="RefSeq" id="WP_058936386.1">
    <property type="nucleotide sequence ID" value="NZ_CP013729.1"/>
</dbReference>
<evidence type="ECO:0000313" key="1">
    <source>
        <dbReference type="EMBL" id="ALV08415.1"/>
    </source>
</evidence>
<protein>
    <submittedName>
        <fullName evidence="1">Uncharacterized protein</fullName>
    </submittedName>
</protein>
<dbReference type="STRING" id="76731.RD2015_3965"/>
<dbReference type="PANTHER" id="PTHR33525:SF6">
    <property type="entry name" value="HDOD DOMAIN-CONTAINING PROTEIN"/>
    <property type="match status" value="1"/>
</dbReference>
<dbReference type="Pfam" id="PF08668">
    <property type="entry name" value="HDOD"/>
    <property type="match status" value="1"/>
</dbReference>
<dbReference type="OrthoDB" id="9770715at2"/>
<gene>
    <name evidence="1" type="ORF">RD2015_3965</name>
</gene>
<accession>A0A0U3LJZ4</accession>
<dbReference type="Gene3D" id="1.10.3210.10">
    <property type="entry name" value="Hypothetical protein af1432"/>
    <property type="match status" value="1"/>
</dbReference>
<dbReference type="AlphaFoldDB" id="A0A0U3LJZ4"/>
<dbReference type="PANTHER" id="PTHR33525">
    <property type="match status" value="1"/>
</dbReference>
<dbReference type="KEGG" id="rdp:RD2015_3965"/>
<organism evidence="1 2">
    <name type="scientific">Roseateles depolymerans</name>
    <dbReference type="NCBI Taxonomy" id="76731"/>
    <lineage>
        <taxon>Bacteria</taxon>
        <taxon>Pseudomonadati</taxon>
        <taxon>Pseudomonadota</taxon>
        <taxon>Betaproteobacteria</taxon>
        <taxon>Burkholderiales</taxon>
        <taxon>Sphaerotilaceae</taxon>
        <taxon>Roseateles</taxon>
    </lineage>
</organism>
<sequence length="278" mass="30391">MAMNSSAERFFSGHGNLPVMPEVGRRLLHSLDDDNVTLPQIADLISKDSTLSAKVLRLANSARYSPSHTIATLQDAAMALGLETLRNLAMAASLSGSFPQVQGLDRQRFWRHSVRTAGYARLLCKLLQGDADTAYLAGLMLRTGQLLMAMREPVQIAEVESHATEPGSRFSLEMHRFACTHADVTAALAQHWHFPIGLVEAFKDANAPLEIRPFSLLAAVLHLAEVLADAADQQIDPVKALQVAVPELVEHLHLDLDFLRLRLDGAGDPGQDVDLMLH</sequence>
<proteinExistence type="predicted"/>
<dbReference type="InterPro" id="IPR052340">
    <property type="entry name" value="RNase_Y/CdgJ"/>
</dbReference>
<dbReference type="PROSITE" id="PS51833">
    <property type="entry name" value="HDOD"/>
    <property type="match status" value="1"/>
</dbReference>
<evidence type="ECO:0000313" key="2">
    <source>
        <dbReference type="Proteomes" id="UP000060699"/>
    </source>
</evidence>
<name>A0A0U3LJZ4_9BURK</name>
<dbReference type="Proteomes" id="UP000060699">
    <property type="component" value="Chromosome"/>
</dbReference>